<keyword evidence="3" id="KW-1185">Reference proteome</keyword>
<reference evidence="2 3" key="1">
    <citation type="submission" date="2024-04" db="EMBL/GenBank/DDBJ databases">
        <authorList>
            <person name="Fracassetti M."/>
        </authorList>
    </citation>
    <scope>NUCLEOTIDE SEQUENCE [LARGE SCALE GENOMIC DNA]</scope>
</reference>
<gene>
    <name evidence="2" type="ORF">LTRI10_LOCUS20846</name>
</gene>
<feature type="compositionally biased region" description="Polar residues" evidence="1">
    <location>
        <begin position="1"/>
        <end position="13"/>
    </location>
</feature>
<feature type="region of interest" description="Disordered" evidence="1">
    <location>
        <begin position="1"/>
        <end position="50"/>
    </location>
</feature>
<organism evidence="2 3">
    <name type="scientific">Linum trigynum</name>
    <dbReference type="NCBI Taxonomy" id="586398"/>
    <lineage>
        <taxon>Eukaryota</taxon>
        <taxon>Viridiplantae</taxon>
        <taxon>Streptophyta</taxon>
        <taxon>Embryophyta</taxon>
        <taxon>Tracheophyta</taxon>
        <taxon>Spermatophyta</taxon>
        <taxon>Magnoliopsida</taxon>
        <taxon>eudicotyledons</taxon>
        <taxon>Gunneridae</taxon>
        <taxon>Pentapetalae</taxon>
        <taxon>rosids</taxon>
        <taxon>fabids</taxon>
        <taxon>Malpighiales</taxon>
        <taxon>Linaceae</taxon>
        <taxon>Linum</taxon>
    </lineage>
</organism>
<evidence type="ECO:0000313" key="3">
    <source>
        <dbReference type="Proteomes" id="UP001497516"/>
    </source>
</evidence>
<proteinExistence type="predicted"/>
<accession>A0AAV2E0G7</accession>
<protein>
    <submittedName>
        <fullName evidence="2">Uncharacterized protein</fullName>
    </submittedName>
</protein>
<sequence>MDNTNSHGWTSIFGSSSRGGNSVDSSQGSVNQPLPDSPEPVAPAAPLNPAVAQPDEDRLQELSDRLRINSINLQLSREQQDNLLETQLEIEREIEGALLEAGYSLESLISKRHQLRALLFYPRGTLLSEATYSRYLTQMGNNGVHHSTPYLRIAEAIRKNDLLL</sequence>
<dbReference type="EMBL" id="OZ034816">
    <property type="protein sequence ID" value="CAL1379320.1"/>
    <property type="molecule type" value="Genomic_DNA"/>
</dbReference>
<evidence type="ECO:0000256" key="1">
    <source>
        <dbReference type="SAM" id="MobiDB-lite"/>
    </source>
</evidence>
<dbReference type="AlphaFoldDB" id="A0AAV2E0G7"/>
<name>A0AAV2E0G7_9ROSI</name>
<evidence type="ECO:0000313" key="2">
    <source>
        <dbReference type="EMBL" id="CAL1379320.1"/>
    </source>
</evidence>
<dbReference type="Proteomes" id="UP001497516">
    <property type="component" value="Chromosome 3"/>
</dbReference>
<feature type="compositionally biased region" description="Low complexity" evidence="1">
    <location>
        <begin position="14"/>
        <end position="26"/>
    </location>
</feature>